<dbReference type="InterPro" id="IPR011009">
    <property type="entry name" value="Kinase-like_dom_sf"/>
</dbReference>
<sequence length="281" mass="29721">MVGCPSPPGSRVPEPLDAAALAAPVIGPVTHLEEVSGFVGNQTYRLESESGTFYLKSAAAGAISAEAQASSDARSLGIPVPTILTVATGDPAYLISEAVPGNPADASATEAIRAAGTHLRLLHVITGPAYGIVSEDLHPTWPDFLSTATAHLDEIVPADLADRLRAHLPPAIAQLPATRPALLHGDLHPRHLYTEGTTLTAIIDWSDATYGDPLYDLARFSISAPTEALLDGYGLQLTPAIERTFSLYRIVWSLIALYAEHRAGGDWFDAHIVRITKELAG</sequence>
<organism evidence="2 3">
    <name type="scientific">Kribbella capetownensis</name>
    <dbReference type="NCBI Taxonomy" id="1572659"/>
    <lineage>
        <taxon>Bacteria</taxon>
        <taxon>Bacillati</taxon>
        <taxon>Actinomycetota</taxon>
        <taxon>Actinomycetes</taxon>
        <taxon>Propionibacteriales</taxon>
        <taxon>Kribbellaceae</taxon>
        <taxon>Kribbella</taxon>
    </lineage>
</organism>
<feature type="domain" description="Aminoglycoside phosphotransferase" evidence="1">
    <location>
        <begin position="32"/>
        <end position="233"/>
    </location>
</feature>
<dbReference type="GO" id="GO:0016740">
    <property type="term" value="F:transferase activity"/>
    <property type="evidence" value="ECO:0007669"/>
    <property type="project" value="UniProtKB-KW"/>
</dbReference>
<evidence type="ECO:0000313" key="2">
    <source>
        <dbReference type="EMBL" id="TCC47714.1"/>
    </source>
</evidence>
<comment type="caution">
    <text evidence="2">The sequence shown here is derived from an EMBL/GenBank/DDBJ whole genome shotgun (WGS) entry which is preliminary data.</text>
</comment>
<dbReference type="Gene3D" id="3.90.1200.10">
    <property type="match status" value="1"/>
</dbReference>
<dbReference type="OrthoDB" id="3806873at2"/>
<dbReference type="InterPro" id="IPR051678">
    <property type="entry name" value="AGP_Transferase"/>
</dbReference>
<proteinExistence type="predicted"/>
<reference evidence="2 3" key="1">
    <citation type="submission" date="2019-02" db="EMBL/GenBank/DDBJ databases">
        <title>Kribbella capetownensis sp. nov. and Kribbella speibonae sp. nov., isolated from soil.</title>
        <authorList>
            <person name="Curtis S.M."/>
            <person name="Norton I."/>
            <person name="Everest G.J."/>
            <person name="Meyers P.R."/>
        </authorList>
    </citation>
    <scope>NUCLEOTIDE SEQUENCE [LARGE SCALE GENOMIC DNA]</scope>
    <source>
        <strain evidence="2 3">YM53</strain>
    </source>
</reference>
<keyword evidence="3" id="KW-1185">Reference proteome</keyword>
<gene>
    <name evidence="2" type="ORF">E0H75_23475</name>
</gene>
<accession>A0A4R0JP62</accession>
<dbReference type="PANTHER" id="PTHR21310">
    <property type="entry name" value="AMINOGLYCOSIDE PHOSPHOTRANSFERASE-RELATED-RELATED"/>
    <property type="match status" value="1"/>
</dbReference>
<dbReference type="Proteomes" id="UP000293342">
    <property type="component" value="Unassembled WGS sequence"/>
</dbReference>
<protein>
    <submittedName>
        <fullName evidence="2">Aminoglycoside phosphotransferase family protein</fullName>
    </submittedName>
</protein>
<dbReference type="InterPro" id="IPR002575">
    <property type="entry name" value="Aminoglycoside_PTrfase"/>
</dbReference>
<evidence type="ECO:0000313" key="3">
    <source>
        <dbReference type="Proteomes" id="UP000293342"/>
    </source>
</evidence>
<name>A0A4R0JP62_9ACTN</name>
<keyword evidence="2" id="KW-0808">Transferase</keyword>
<dbReference type="SUPFAM" id="SSF56112">
    <property type="entry name" value="Protein kinase-like (PK-like)"/>
    <property type="match status" value="1"/>
</dbReference>
<dbReference type="Gene3D" id="3.30.200.150">
    <property type="match status" value="1"/>
</dbReference>
<dbReference type="AlphaFoldDB" id="A0A4R0JP62"/>
<dbReference type="Pfam" id="PF01636">
    <property type="entry name" value="APH"/>
    <property type="match status" value="1"/>
</dbReference>
<evidence type="ECO:0000259" key="1">
    <source>
        <dbReference type="Pfam" id="PF01636"/>
    </source>
</evidence>
<dbReference type="EMBL" id="SJKD01000005">
    <property type="protein sequence ID" value="TCC47714.1"/>
    <property type="molecule type" value="Genomic_DNA"/>
</dbReference>